<dbReference type="Gene3D" id="2.60.120.260">
    <property type="entry name" value="Galactose-binding domain-like"/>
    <property type="match status" value="1"/>
</dbReference>
<dbReference type="EMBL" id="BPQB01000076">
    <property type="protein sequence ID" value="GJE97713.1"/>
    <property type="molecule type" value="Genomic_DNA"/>
</dbReference>
<keyword evidence="3 6" id="KW-1133">Transmembrane helix</keyword>
<dbReference type="Proteomes" id="UP000703269">
    <property type="component" value="Unassembled WGS sequence"/>
</dbReference>
<sequence length="390" mass="42333">MPTYIFDDYYGDERPGAGIVVPTYLPVVGQWDWIGGTCASCTLQTNIDIPIDPTRAQNATWHSVTVSPDEPATTISINFTGTAVTAYCLLPPDLGPWITSYMNVSFVLDDNTVGKFERIASGDDWTYNYPVYSVSNLENRQHTFVVQPRADVNTSYLVFDYFTYEFDGNPPPSSSSSSSTPTTSTSPLAPSSHSQRARLSVGAIAGSAVGGILVLIIAILAVWFIRRWQSRRRRWPMKDEPKEDIDVLSYPQTTPCLASDPAQHAPKADATSSLQKEALHPRDGPAPSDGSAPALPASATHWPPSVADKRALAGASMQRVAEIEARVAQRPGADEENGRLRREIDALQAQVGQLHVALEQQAAEMREGVLYERGEAPPGYEEEGGAGVVV</sequence>
<dbReference type="GO" id="GO:0016020">
    <property type="term" value="C:membrane"/>
    <property type="evidence" value="ECO:0007669"/>
    <property type="project" value="UniProtKB-SubCell"/>
</dbReference>
<feature type="compositionally biased region" description="Low complexity" evidence="5">
    <location>
        <begin position="174"/>
        <end position="193"/>
    </location>
</feature>
<organism evidence="7 8">
    <name type="scientific">Phanerochaete sordida</name>
    <dbReference type="NCBI Taxonomy" id="48140"/>
    <lineage>
        <taxon>Eukaryota</taxon>
        <taxon>Fungi</taxon>
        <taxon>Dikarya</taxon>
        <taxon>Basidiomycota</taxon>
        <taxon>Agaricomycotina</taxon>
        <taxon>Agaricomycetes</taxon>
        <taxon>Polyporales</taxon>
        <taxon>Phanerochaetaceae</taxon>
        <taxon>Phanerochaete</taxon>
    </lineage>
</organism>
<feature type="transmembrane region" description="Helical" evidence="6">
    <location>
        <begin position="199"/>
        <end position="225"/>
    </location>
</feature>
<dbReference type="PANTHER" id="PTHR15549">
    <property type="entry name" value="PAIRED IMMUNOGLOBULIN-LIKE TYPE 2 RECEPTOR"/>
    <property type="match status" value="1"/>
</dbReference>
<evidence type="ECO:0000256" key="2">
    <source>
        <dbReference type="ARBA" id="ARBA00022692"/>
    </source>
</evidence>
<protein>
    <submittedName>
        <fullName evidence="7">Uncharacterized protein</fullName>
    </submittedName>
</protein>
<accession>A0A9P3GKT6</accession>
<keyword evidence="8" id="KW-1185">Reference proteome</keyword>
<reference evidence="7 8" key="1">
    <citation type="submission" date="2021-08" db="EMBL/GenBank/DDBJ databases">
        <title>Draft Genome Sequence of Phanerochaete sordida strain YK-624.</title>
        <authorList>
            <person name="Mori T."/>
            <person name="Dohra H."/>
            <person name="Suzuki T."/>
            <person name="Kawagishi H."/>
            <person name="Hirai H."/>
        </authorList>
    </citation>
    <scope>NUCLEOTIDE SEQUENCE [LARGE SCALE GENOMIC DNA]</scope>
    <source>
        <strain evidence="7 8">YK-624</strain>
    </source>
</reference>
<evidence type="ECO:0000313" key="8">
    <source>
        <dbReference type="Proteomes" id="UP000703269"/>
    </source>
</evidence>
<comment type="caution">
    <text evidence="7">The sequence shown here is derived from an EMBL/GenBank/DDBJ whole genome shotgun (WGS) entry which is preliminary data.</text>
</comment>
<evidence type="ECO:0000256" key="6">
    <source>
        <dbReference type="SAM" id="Phobius"/>
    </source>
</evidence>
<dbReference type="GO" id="GO:0071944">
    <property type="term" value="C:cell periphery"/>
    <property type="evidence" value="ECO:0007669"/>
    <property type="project" value="UniProtKB-ARBA"/>
</dbReference>
<evidence type="ECO:0000256" key="4">
    <source>
        <dbReference type="ARBA" id="ARBA00023136"/>
    </source>
</evidence>
<evidence type="ECO:0000256" key="3">
    <source>
        <dbReference type="ARBA" id="ARBA00022989"/>
    </source>
</evidence>
<gene>
    <name evidence="7" type="ORF">PsYK624_139340</name>
</gene>
<evidence type="ECO:0000256" key="1">
    <source>
        <dbReference type="ARBA" id="ARBA00004167"/>
    </source>
</evidence>
<dbReference type="InterPro" id="IPR051694">
    <property type="entry name" value="Immunoregulatory_rcpt-like"/>
</dbReference>
<dbReference type="AlphaFoldDB" id="A0A9P3GKT6"/>
<keyword evidence="2 6" id="KW-0812">Transmembrane</keyword>
<dbReference type="OrthoDB" id="3270641at2759"/>
<keyword evidence="4 6" id="KW-0472">Membrane</keyword>
<comment type="subcellular location">
    <subcellularLocation>
        <location evidence="1">Membrane</location>
        <topology evidence="1">Single-pass membrane protein</topology>
    </subcellularLocation>
</comment>
<evidence type="ECO:0000313" key="7">
    <source>
        <dbReference type="EMBL" id="GJE97713.1"/>
    </source>
</evidence>
<feature type="region of interest" description="Disordered" evidence="5">
    <location>
        <begin position="246"/>
        <end position="302"/>
    </location>
</feature>
<feature type="region of interest" description="Disordered" evidence="5">
    <location>
        <begin position="170"/>
        <end position="193"/>
    </location>
</feature>
<name>A0A9P3GKT6_9APHY</name>
<proteinExistence type="predicted"/>
<evidence type="ECO:0000256" key="5">
    <source>
        <dbReference type="SAM" id="MobiDB-lite"/>
    </source>
</evidence>